<name>A0A0N4VS64_HAEPC</name>
<dbReference type="WBParaSite" id="HPLM_0000012601-mRNA-1">
    <property type="protein sequence ID" value="HPLM_0000012601-mRNA-1"/>
    <property type="gene ID" value="HPLM_0000012601"/>
</dbReference>
<accession>A0A0N4VS64</accession>
<gene>
    <name evidence="1" type="ORF">HPLM_LOCUS127</name>
</gene>
<proteinExistence type="predicted"/>
<dbReference type="EMBL" id="UZAF01000060">
    <property type="protein sequence ID" value="VDO04522.1"/>
    <property type="molecule type" value="Genomic_DNA"/>
</dbReference>
<reference evidence="3" key="1">
    <citation type="submission" date="2017-02" db="UniProtKB">
        <authorList>
            <consortium name="WormBaseParasite"/>
        </authorList>
    </citation>
    <scope>IDENTIFICATION</scope>
</reference>
<reference evidence="1 2" key="2">
    <citation type="submission" date="2018-11" db="EMBL/GenBank/DDBJ databases">
        <authorList>
            <consortium name="Pathogen Informatics"/>
        </authorList>
    </citation>
    <scope>NUCLEOTIDE SEQUENCE [LARGE SCALE GENOMIC DNA]</scope>
    <source>
        <strain evidence="1 2">MHpl1</strain>
    </source>
</reference>
<organism evidence="3">
    <name type="scientific">Haemonchus placei</name>
    <name type="common">Barber's pole worm</name>
    <dbReference type="NCBI Taxonomy" id="6290"/>
    <lineage>
        <taxon>Eukaryota</taxon>
        <taxon>Metazoa</taxon>
        <taxon>Ecdysozoa</taxon>
        <taxon>Nematoda</taxon>
        <taxon>Chromadorea</taxon>
        <taxon>Rhabditida</taxon>
        <taxon>Rhabditina</taxon>
        <taxon>Rhabditomorpha</taxon>
        <taxon>Strongyloidea</taxon>
        <taxon>Trichostrongylidae</taxon>
        <taxon>Haemonchus</taxon>
    </lineage>
</organism>
<dbReference type="Proteomes" id="UP000268014">
    <property type="component" value="Unassembled WGS sequence"/>
</dbReference>
<sequence length="73" mass="8027">MILCSNNDYIDYGGAAIPKRFSSYLPRTEISNPSAIDPIDRTHLNRNTSCFCGSVISYVHKSAMLLIAAGFLD</sequence>
<protein>
    <submittedName>
        <fullName evidence="1 3">Uncharacterized protein</fullName>
    </submittedName>
</protein>
<keyword evidence="2" id="KW-1185">Reference proteome</keyword>
<dbReference type="AlphaFoldDB" id="A0A0N4VS64"/>
<evidence type="ECO:0000313" key="1">
    <source>
        <dbReference type="EMBL" id="VDO04522.1"/>
    </source>
</evidence>
<evidence type="ECO:0000313" key="2">
    <source>
        <dbReference type="Proteomes" id="UP000268014"/>
    </source>
</evidence>
<evidence type="ECO:0000313" key="3">
    <source>
        <dbReference type="WBParaSite" id="HPLM_0000012601-mRNA-1"/>
    </source>
</evidence>